<evidence type="ECO:0000313" key="4">
    <source>
        <dbReference type="Proteomes" id="UP000612893"/>
    </source>
</evidence>
<dbReference type="RefSeq" id="WP_338203365.1">
    <property type="nucleotide sequence ID" value="NZ_JAEKNR010000171.1"/>
</dbReference>
<protein>
    <submittedName>
        <fullName evidence="3">Uncharacterized protein</fullName>
    </submittedName>
</protein>
<gene>
    <name evidence="3" type="ORF">JF922_16980</name>
</gene>
<dbReference type="Proteomes" id="UP000612893">
    <property type="component" value="Unassembled WGS sequence"/>
</dbReference>
<dbReference type="AlphaFoldDB" id="A0A934K3E4"/>
<keyword evidence="1" id="KW-0175">Coiled coil</keyword>
<name>A0A934K3E4_9BACT</name>
<keyword evidence="2" id="KW-1133">Transmembrane helix</keyword>
<keyword evidence="2" id="KW-0472">Membrane</keyword>
<feature type="transmembrane region" description="Helical" evidence="2">
    <location>
        <begin position="92"/>
        <end position="116"/>
    </location>
</feature>
<dbReference type="EMBL" id="JAEKNR010000171">
    <property type="protein sequence ID" value="MBJ7599757.1"/>
    <property type="molecule type" value="Genomic_DNA"/>
</dbReference>
<evidence type="ECO:0000256" key="1">
    <source>
        <dbReference type="SAM" id="Coils"/>
    </source>
</evidence>
<keyword evidence="4" id="KW-1185">Reference proteome</keyword>
<comment type="caution">
    <text evidence="3">The sequence shown here is derived from an EMBL/GenBank/DDBJ whole genome shotgun (WGS) entry which is preliminary data.</text>
</comment>
<evidence type="ECO:0000313" key="3">
    <source>
        <dbReference type="EMBL" id="MBJ7599757.1"/>
    </source>
</evidence>
<keyword evidence="2" id="KW-0812">Transmembrane</keyword>
<evidence type="ECO:0000256" key="2">
    <source>
        <dbReference type="SAM" id="Phobius"/>
    </source>
</evidence>
<proteinExistence type="predicted"/>
<reference evidence="3" key="1">
    <citation type="submission" date="2020-10" db="EMBL/GenBank/DDBJ databases">
        <title>Ca. Dormibacterota MAGs.</title>
        <authorList>
            <person name="Montgomery K."/>
        </authorList>
    </citation>
    <scope>NUCLEOTIDE SEQUENCE [LARGE SCALE GENOMIC DNA]</scope>
    <source>
        <strain evidence="3">SC8812_S17_10</strain>
    </source>
</reference>
<organism evidence="3 4">
    <name type="scientific">Candidatus Nephthysia bennettiae</name>
    <dbReference type="NCBI Taxonomy" id="3127016"/>
    <lineage>
        <taxon>Bacteria</taxon>
        <taxon>Bacillati</taxon>
        <taxon>Candidatus Dormiibacterota</taxon>
        <taxon>Candidatus Dormibacteria</taxon>
        <taxon>Candidatus Dormibacterales</taxon>
        <taxon>Candidatus Dormibacteraceae</taxon>
        <taxon>Candidatus Nephthysia</taxon>
    </lineage>
</organism>
<feature type="coiled-coil region" evidence="1">
    <location>
        <begin position="46"/>
        <end position="75"/>
    </location>
</feature>
<accession>A0A934K3E4</accession>
<feature type="transmembrane region" description="Helical" evidence="2">
    <location>
        <begin position="12"/>
        <end position="34"/>
    </location>
</feature>
<sequence>MQRSPARGVSIGWLLRAAAIVAVAMVSMSVLGQLRLTWEEISNPQVQAAQQRAQIAEADNRAANLRRDTANQQARQAVEPSWQQRIVATEGVIVVALLVAIPLAIVAILVALALLFRRHLSIPTRDGRVPLVGLDRELSREALIGYQQMLGGRGWSANIVAMDRERIAAAGELVEQGEREEVAG</sequence>